<dbReference type="InterPro" id="IPR024079">
    <property type="entry name" value="MetalloPept_cat_dom_sf"/>
</dbReference>
<keyword evidence="1" id="KW-0732">Signal</keyword>
<accession>A0A1D7QBW7</accession>
<dbReference type="OrthoDB" id="626541at2"/>
<name>A0A1D7QBW7_9SPHI</name>
<dbReference type="EMBL" id="CP017141">
    <property type="protein sequence ID" value="AOM76171.1"/>
    <property type="molecule type" value="Genomic_DNA"/>
</dbReference>
<dbReference type="Proteomes" id="UP000094313">
    <property type="component" value="Chromosome"/>
</dbReference>
<feature type="signal peptide" evidence="1">
    <location>
        <begin position="1"/>
        <end position="22"/>
    </location>
</feature>
<reference evidence="2 3" key="1">
    <citation type="submission" date="2016-08" db="EMBL/GenBank/DDBJ databases">
        <authorList>
            <person name="Seilhamer J.J."/>
        </authorList>
    </citation>
    <scope>NUCLEOTIDE SEQUENCE [LARGE SCALE GENOMIC DNA]</scope>
    <source>
        <strain evidence="2 3">DX4</strain>
    </source>
</reference>
<evidence type="ECO:0000313" key="3">
    <source>
        <dbReference type="Proteomes" id="UP000094313"/>
    </source>
</evidence>
<keyword evidence="3" id="KW-1185">Reference proteome</keyword>
<protein>
    <recommendedName>
        <fullName evidence="4">Dual-action HEIGH metallo-peptidase</fullName>
    </recommendedName>
</protein>
<sequence length="276" mass="30010">MKNRILSLAVLSLLISSIYSCSKEKNAEVAEKQEEISASTLAQIKKLGFNTHEVQKMENGYLVEGDILLTEAHLNEAAVNTNLNIAETEQYRTTNIVKNLPRTITVSVTGLDIKFSQALDIVIKRYNDLGLKLKFQRATTGTKGIIDIKGFYQGPDFLGRIVLASGGFPTSSGNPYAQILFNTHSAGYSSKSLEQIAGVLQHEIGHNIGFRHTDYANRAYSCGGSRDNEGQAGVGAIRIPGTPSAPDSESFMLACVGSNPRTFNANDVVALNYLYK</sequence>
<proteinExistence type="predicted"/>
<dbReference type="InterPro" id="IPR024653">
    <property type="entry name" value="Peptidase_M10/M27/M57"/>
</dbReference>
<evidence type="ECO:0000256" key="1">
    <source>
        <dbReference type="SAM" id="SignalP"/>
    </source>
</evidence>
<dbReference type="Gene3D" id="3.40.390.10">
    <property type="entry name" value="Collagenase (Catalytic Domain)"/>
    <property type="match status" value="1"/>
</dbReference>
<dbReference type="KEGG" id="psty:BFS30_02710"/>
<dbReference type="AlphaFoldDB" id="A0A1D7QBW7"/>
<evidence type="ECO:0008006" key="4">
    <source>
        <dbReference type="Google" id="ProtNLM"/>
    </source>
</evidence>
<evidence type="ECO:0000313" key="2">
    <source>
        <dbReference type="EMBL" id="AOM76171.1"/>
    </source>
</evidence>
<dbReference type="Pfam" id="PF12388">
    <property type="entry name" value="Peptidase_M57"/>
    <property type="match status" value="1"/>
</dbReference>
<feature type="chain" id="PRO_5009098289" description="Dual-action HEIGH metallo-peptidase" evidence="1">
    <location>
        <begin position="23"/>
        <end position="276"/>
    </location>
</feature>
<dbReference type="SUPFAM" id="SSF55486">
    <property type="entry name" value="Metalloproteases ('zincins'), catalytic domain"/>
    <property type="match status" value="1"/>
</dbReference>
<dbReference type="GO" id="GO:0008237">
    <property type="term" value="F:metallopeptidase activity"/>
    <property type="evidence" value="ECO:0007669"/>
    <property type="project" value="InterPro"/>
</dbReference>
<dbReference type="PROSITE" id="PS51257">
    <property type="entry name" value="PROKAR_LIPOPROTEIN"/>
    <property type="match status" value="1"/>
</dbReference>
<dbReference type="RefSeq" id="WP_069377867.1">
    <property type="nucleotide sequence ID" value="NZ_CP017141.1"/>
</dbReference>
<gene>
    <name evidence="2" type="ORF">BFS30_02710</name>
</gene>
<organism evidence="2 3">
    <name type="scientific">Pedobacter steynii</name>
    <dbReference type="NCBI Taxonomy" id="430522"/>
    <lineage>
        <taxon>Bacteria</taxon>
        <taxon>Pseudomonadati</taxon>
        <taxon>Bacteroidota</taxon>
        <taxon>Sphingobacteriia</taxon>
        <taxon>Sphingobacteriales</taxon>
        <taxon>Sphingobacteriaceae</taxon>
        <taxon>Pedobacter</taxon>
    </lineage>
</organism>